<gene>
    <name evidence="1" type="ORF">A3A64_01740</name>
</gene>
<dbReference type="Proteomes" id="UP000178305">
    <property type="component" value="Unassembled WGS sequence"/>
</dbReference>
<organism evidence="1 2">
    <name type="scientific">Candidatus Gottesmanbacteria bacterium RIFCSPLOWO2_01_FULL_48_11</name>
    <dbReference type="NCBI Taxonomy" id="1798395"/>
    <lineage>
        <taxon>Bacteria</taxon>
        <taxon>Candidatus Gottesmaniibacteriota</taxon>
    </lineage>
</organism>
<accession>A0A1F6AT94</accession>
<comment type="caution">
    <text evidence="1">The sequence shown here is derived from an EMBL/GenBank/DDBJ whole genome shotgun (WGS) entry which is preliminary data.</text>
</comment>
<proteinExistence type="predicted"/>
<dbReference type="AlphaFoldDB" id="A0A1F6AT94"/>
<evidence type="ECO:0000313" key="2">
    <source>
        <dbReference type="Proteomes" id="UP000178305"/>
    </source>
</evidence>
<name>A0A1F6AT94_9BACT</name>
<dbReference type="EMBL" id="MFJY01000046">
    <property type="protein sequence ID" value="OGG27507.1"/>
    <property type="molecule type" value="Genomic_DNA"/>
</dbReference>
<reference evidence="1 2" key="1">
    <citation type="journal article" date="2016" name="Nat. Commun.">
        <title>Thousands of microbial genomes shed light on interconnected biogeochemical processes in an aquifer system.</title>
        <authorList>
            <person name="Anantharaman K."/>
            <person name="Brown C.T."/>
            <person name="Hug L.A."/>
            <person name="Sharon I."/>
            <person name="Castelle C.J."/>
            <person name="Probst A.J."/>
            <person name="Thomas B.C."/>
            <person name="Singh A."/>
            <person name="Wilkins M.J."/>
            <person name="Karaoz U."/>
            <person name="Brodie E.L."/>
            <person name="Williams K.H."/>
            <person name="Hubbard S.S."/>
            <person name="Banfield J.F."/>
        </authorList>
    </citation>
    <scope>NUCLEOTIDE SEQUENCE [LARGE SCALE GENOMIC DNA]</scope>
</reference>
<evidence type="ECO:0000313" key="1">
    <source>
        <dbReference type="EMBL" id="OGG27507.1"/>
    </source>
</evidence>
<protein>
    <submittedName>
        <fullName evidence="1">Uncharacterized protein</fullName>
    </submittedName>
</protein>
<sequence length="66" mass="7267">MAKKFPVLIDIGQGLSLMAGLPTIATWDTSKRPKKTKQGTLGFNTQTNTLEYFDGESWFAASLDKT</sequence>